<dbReference type="EMBL" id="CAAALY010023283">
    <property type="protein sequence ID" value="VEL15055.1"/>
    <property type="molecule type" value="Genomic_DNA"/>
</dbReference>
<evidence type="ECO:0000256" key="1">
    <source>
        <dbReference type="SAM" id="MobiDB-lite"/>
    </source>
</evidence>
<feature type="region of interest" description="Disordered" evidence="1">
    <location>
        <begin position="1"/>
        <end position="71"/>
    </location>
</feature>
<protein>
    <submittedName>
        <fullName evidence="2">Uncharacterized protein</fullName>
    </submittedName>
</protein>
<keyword evidence="3" id="KW-1185">Reference proteome</keyword>
<accession>A0A3S5AFC7</accession>
<evidence type="ECO:0000313" key="2">
    <source>
        <dbReference type="EMBL" id="VEL15055.1"/>
    </source>
</evidence>
<organism evidence="2 3">
    <name type="scientific">Protopolystoma xenopodis</name>
    <dbReference type="NCBI Taxonomy" id="117903"/>
    <lineage>
        <taxon>Eukaryota</taxon>
        <taxon>Metazoa</taxon>
        <taxon>Spiralia</taxon>
        <taxon>Lophotrochozoa</taxon>
        <taxon>Platyhelminthes</taxon>
        <taxon>Monogenea</taxon>
        <taxon>Polyopisthocotylea</taxon>
        <taxon>Polystomatidea</taxon>
        <taxon>Polystomatidae</taxon>
        <taxon>Protopolystoma</taxon>
    </lineage>
</organism>
<dbReference type="Proteomes" id="UP000784294">
    <property type="component" value="Unassembled WGS sequence"/>
</dbReference>
<proteinExistence type="predicted"/>
<reference evidence="2" key="1">
    <citation type="submission" date="2018-11" db="EMBL/GenBank/DDBJ databases">
        <authorList>
            <consortium name="Pathogen Informatics"/>
        </authorList>
    </citation>
    <scope>NUCLEOTIDE SEQUENCE</scope>
</reference>
<comment type="caution">
    <text evidence="2">The sequence shown here is derived from an EMBL/GenBank/DDBJ whole genome shotgun (WGS) entry which is preliminary data.</text>
</comment>
<sequence>MNKVQKGTTKRDSISHPIGNPGKTPVLSTFDLAFPGLTSNSSNPSSDDRNGHRSQTLTLSRPPVGSIGTSTTTTDYLQEIIPSGFKSVTSAVEEAVRSRLKAVGSKTGY</sequence>
<gene>
    <name evidence="2" type="ORF">PXEA_LOCUS8495</name>
</gene>
<dbReference type="AlphaFoldDB" id="A0A3S5AFC7"/>
<evidence type="ECO:0000313" key="3">
    <source>
        <dbReference type="Proteomes" id="UP000784294"/>
    </source>
</evidence>
<name>A0A3S5AFC7_9PLAT</name>